<sequence length="195" mass="22253">MCSGYYNYDAGYRPNFPGEENFGGPILQPQHRPRDLDYAGKERRRYRQRRRAHNDAATFANIDRFTRTGHELAADIIFYRNRIELVAFGGAKLGRNGQDVDVSKSMTYKSMLLSDVPTMAFTMGYINASWTLRADLVSEYVCRLLNCMDARGYDTVVAAHPGKMSKKNPSPISHQATSSARWTSYRRRDLEGHGR</sequence>
<feature type="compositionally biased region" description="Polar residues" evidence="4">
    <location>
        <begin position="167"/>
        <end position="182"/>
    </location>
</feature>
<evidence type="ECO:0000256" key="1">
    <source>
        <dbReference type="ARBA" id="ARBA00001974"/>
    </source>
</evidence>
<accession>A0A220Y738</accession>
<keyword evidence="3" id="KW-0503">Monooxygenase</keyword>
<evidence type="ECO:0000256" key="2">
    <source>
        <dbReference type="ARBA" id="ARBA00010139"/>
    </source>
</evidence>
<name>A0A220Y738_MYCIT</name>
<evidence type="ECO:0000313" key="6">
    <source>
        <dbReference type="Proteomes" id="UP000198286"/>
    </source>
</evidence>
<evidence type="ECO:0000313" key="5">
    <source>
        <dbReference type="EMBL" id="ASL13288.1"/>
    </source>
</evidence>
<dbReference type="AlphaFoldDB" id="A0A220Y738"/>
<dbReference type="PANTHER" id="PTHR43872">
    <property type="entry name" value="MONOOXYGENASE, PUTATIVE (AFU_ORTHOLOGUE AFUA_8G02570)-RELATED"/>
    <property type="match status" value="1"/>
</dbReference>
<feature type="compositionally biased region" description="Basic and acidic residues" evidence="4">
    <location>
        <begin position="186"/>
        <end position="195"/>
    </location>
</feature>
<evidence type="ECO:0000256" key="3">
    <source>
        <dbReference type="ARBA" id="ARBA00023033"/>
    </source>
</evidence>
<comment type="cofactor">
    <cofactor evidence="1">
        <name>FAD</name>
        <dbReference type="ChEBI" id="CHEBI:57692"/>
    </cofactor>
</comment>
<dbReference type="InterPro" id="IPR051820">
    <property type="entry name" value="FAD-binding_MO"/>
</dbReference>
<keyword evidence="3" id="KW-0560">Oxidoreductase</keyword>
<dbReference type="EMBL" id="CP015267">
    <property type="protein sequence ID" value="ASL13288.1"/>
    <property type="molecule type" value="Genomic_DNA"/>
</dbReference>
<dbReference type="PANTHER" id="PTHR43872:SF1">
    <property type="entry name" value="MONOOXYGENASE, PUTATIVE (AFU_ORTHOLOGUE AFUA_8G02570)-RELATED"/>
    <property type="match status" value="1"/>
</dbReference>
<evidence type="ECO:0000256" key="4">
    <source>
        <dbReference type="SAM" id="MobiDB-lite"/>
    </source>
</evidence>
<organism evidence="5 6">
    <name type="scientific">Mycobacterium intracellulare subsp. chimaera</name>
    <dbReference type="NCBI Taxonomy" id="222805"/>
    <lineage>
        <taxon>Bacteria</taxon>
        <taxon>Bacillati</taxon>
        <taxon>Actinomycetota</taxon>
        <taxon>Actinomycetes</taxon>
        <taxon>Mycobacteriales</taxon>
        <taxon>Mycobacteriaceae</taxon>
        <taxon>Mycobacterium</taxon>
        <taxon>Mycobacterium avium complex (MAC)</taxon>
    </lineage>
</organism>
<feature type="region of interest" description="Disordered" evidence="4">
    <location>
        <begin position="162"/>
        <end position="195"/>
    </location>
</feature>
<dbReference type="Proteomes" id="UP000198286">
    <property type="component" value="Chromosome"/>
</dbReference>
<reference evidence="5 6" key="1">
    <citation type="journal article" date="2017" name="Lancet Infect. Dis.">
        <title>Global outbreak of severe Mycobacterium chimaera disease after cardiac surgery: a molecular epidemiological study.</title>
        <authorList>
            <person name="van Ingen J."/>
            <person name="Kohl T."/>
            <person name="Kranzer K."/>
            <person name="Hasse B."/>
            <person name="Keller P."/>
            <person name="Szafranska A."/>
            <person name="Hillemann D."/>
            <person name="Chand M."/>
            <person name="Schreiber P."/>
            <person name="Sommerstein R."/>
            <person name="Berger C."/>
            <person name="Genoni M."/>
            <person name="Ruegg C."/>
            <person name="Troillet N."/>
            <person name="Widmer A.F."/>
            <person name="Becker S.L."/>
            <person name="Herrmann M."/>
            <person name="Eckmanns T."/>
            <person name="Haller S."/>
            <person name="Hoeller C."/>
            <person name="Debast S.B."/>
            <person name="Wolfhagen M.J."/>
            <person name="Hopman J."/>
            <person name="Kluytmans J."/>
            <person name="Langelaar M."/>
            <person name="Notermans D.W."/>
            <person name="ten Oever J."/>
            <person name="van den Barselaar P."/>
            <person name="Vonk A.B.A."/>
            <person name="Vos M.C."/>
            <person name="Ahmed N."/>
            <person name="Brown T."/>
            <person name="Crook D."/>
            <person name="Lamagni T."/>
            <person name="Phin N."/>
            <person name="Smith E.G."/>
            <person name="Zambon M."/>
            <person name="Serr A."/>
            <person name="Goetting T."/>
            <person name="Ebner W."/>
            <person name="Thuermer A."/>
            <person name="Utpatel C."/>
            <person name="Sproer C."/>
            <person name="Bunk B."/>
            <person name="Nubel U."/>
            <person name="Bloemberg G."/>
            <person name="Bottger E."/>
            <person name="Niemann S."/>
            <person name="Wagner D."/>
            <person name="Sax H."/>
        </authorList>
    </citation>
    <scope>NUCLEOTIDE SEQUENCE [LARGE SCALE GENOMIC DNA]</scope>
    <source>
        <strain evidence="5 6">ZUERICH-2</strain>
    </source>
</reference>
<gene>
    <name evidence="5" type="ORF">MYCOZU2_00836</name>
</gene>
<protein>
    <submittedName>
        <fullName evidence="5">Flavoprotein involved in K+ transport</fullName>
    </submittedName>
</protein>
<comment type="similarity">
    <text evidence="2">Belongs to the FAD-binding monooxygenase family.</text>
</comment>
<dbReference type="GO" id="GO:0004497">
    <property type="term" value="F:monooxygenase activity"/>
    <property type="evidence" value="ECO:0007669"/>
    <property type="project" value="UniProtKB-KW"/>
</dbReference>
<proteinExistence type="inferred from homology"/>